<dbReference type="RefSeq" id="WP_127030562.1">
    <property type="nucleotide sequence ID" value="NZ_RYFG02000068.1"/>
</dbReference>
<gene>
    <name evidence="2" type="ORF">EKO24_007260</name>
</gene>
<protein>
    <recommendedName>
        <fullName evidence="4">SprA-related family protein</fullName>
    </recommendedName>
</protein>
<evidence type="ECO:0000313" key="2">
    <source>
        <dbReference type="EMBL" id="TRW98100.1"/>
    </source>
</evidence>
<proteinExistence type="predicted"/>
<reference evidence="2 3" key="1">
    <citation type="journal article" date="2019" name="Antonie Van Leeuwenhoek">
        <title>Description of 'Ca. Methylobacter oryzae' KRF1, a novel species from the environmentally important Methylobacter clade 2.</title>
        <authorList>
            <person name="Khatri K."/>
            <person name="Mohite J.A."/>
            <person name="Pandit P.S."/>
            <person name="Bahulikar R."/>
            <person name="Rahalkar M.C."/>
        </authorList>
    </citation>
    <scope>NUCLEOTIDE SEQUENCE [LARGE SCALE GENOMIC DNA]</scope>
    <source>
        <strain evidence="2 3">KRF1</strain>
    </source>
</reference>
<evidence type="ECO:0008006" key="4">
    <source>
        <dbReference type="Google" id="ProtNLM"/>
    </source>
</evidence>
<sequence>MISSISSYRLAASYTDYSQRQTDYSQQQAADSSTAKPDPNVQKSPGLKAGNAKSAGGKNNGELSESDLKVVSQLKKRDAEVKSHEAAHLAAAGGIATGGASFKYQQGPDGVQYAISGEVRIDTSPVPGDPAATLQKADTIRRAALAPAEPSGPDMQAAAGATAMAAKAQAELMQKNQDTQNGNKERLGTKINVSA</sequence>
<dbReference type="Pfam" id="PF12118">
    <property type="entry name" value="SprA-related"/>
    <property type="match status" value="1"/>
</dbReference>
<comment type="caution">
    <text evidence="2">The sequence shown here is derived from an EMBL/GenBank/DDBJ whole genome shotgun (WGS) entry which is preliminary data.</text>
</comment>
<feature type="compositionally biased region" description="Low complexity" evidence="1">
    <location>
        <begin position="46"/>
        <end position="61"/>
    </location>
</feature>
<feature type="region of interest" description="Disordered" evidence="1">
    <location>
        <begin position="16"/>
        <end position="67"/>
    </location>
</feature>
<dbReference type="InterPro" id="IPR021973">
    <property type="entry name" value="SprA-related"/>
</dbReference>
<dbReference type="EMBL" id="RYFG02000068">
    <property type="protein sequence ID" value="TRW98100.1"/>
    <property type="molecule type" value="Genomic_DNA"/>
</dbReference>
<dbReference type="Proteomes" id="UP000733744">
    <property type="component" value="Unassembled WGS sequence"/>
</dbReference>
<evidence type="ECO:0000313" key="3">
    <source>
        <dbReference type="Proteomes" id="UP000733744"/>
    </source>
</evidence>
<feature type="compositionally biased region" description="Polar residues" evidence="1">
    <location>
        <begin position="16"/>
        <end position="35"/>
    </location>
</feature>
<keyword evidence="3" id="KW-1185">Reference proteome</keyword>
<evidence type="ECO:0000256" key="1">
    <source>
        <dbReference type="SAM" id="MobiDB-lite"/>
    </source>
</evidence>
<feature type="region of interest" description="Disordered" evidence="1">
    <location>
        <begin position="169"/>
        <end position="195"/>
    </location>
</feature>
<accession>A0ABY3CC78</accession>
<name>A0ABY3CC78_9GAMM</name>
<organism evidence="2 3">
    <name type="scientific">Candidatus Methylobacter oryzae</name>
    <dbReference type="NCBI Taxonomy" id="2497749"/>
    <lineage>
        <taxon>Bacteria</taxon>
        <taxon>Pseudomonadati</taxon>
        <taxon>Pseudomonadota</taxon>
        <taxon>Gammaproteobacteria</taxon>
        <taxon>Methylococcales</taxon>
        <taxon>Methylococcaceae</taxon>
        <taxon>Methylobacter</taxon>
    </lineage>
</organism>